<dbReference type="InterPro" id="IPR029044">
    <property type="entry name" value="Nucleotide-diphossugar_trans"/>
</dbReference>
<dbReference type="Gene3D" id="3.90.550.10">
    <property type="entry name" value="Spore Coat Polysaccharide Biosynthesis Protein SpsA, Chain A"/>
    <property type="match status" value="1"/>
</dbReference>
<keyword evidence="2" id="KW-0328">Glycosyltransferase</keyword>
<organism evidence="5 6">
    <name type="scientific">Tsuneonella aeria</name>
    <dbReference type="NCBI Taxonomy" id="1837929"/>
    <lineage>
        <taxon>Bacteria</taxon>
        <taxon>Pseudomonadati</taxon>
        <taxon>Pseudomonadota</taxon>
        <taxon>Alphaproteobacteria</taxon>
        <taxon>Sphingomonadales</taxon>
        <taxon>Erythrobacteraceae</taxon>
        <taxon>Tsuneonella</taxon>
    </lineage>
</organism>
<dbReference type="AlphaFoldDB" id="A0A6I4TG64"/>
<dbReference type="EMBL" id="WTZA01000002">
    <property type="protein sequence ID" value="MXO75654.1"/>
    <property type="molecule type" value="Genomic_DNA"/>
</dbReference>
<sequence>MTAIAGSDLEERAPDIGVAIVGYQSEAIIAACLDSVFKSQGVRVRVVIVDNASDDGTITAVRAWAAAAGGRITFAEGPVGAITRAAADLTLLSAPVNHGFAWATNRALEVLAAEPGLGLFWLLNPDCQARPDAAARFVEAGADGAFGLMRGRVVYHARPDVVQTDGGTVTLATGVCHSANLDRPANAAAVPPASAIDFISGASCVASRRFLETVGLMREDYFIYYEEVDWAFRRGDLPLRQVPNAVVLHHGGTVTGTGSFDRRPSPFSNYFNYRNRIRFLRRFAPRSVPGALAYGMAKAAQLALQGAFAEARAVMTGLLGMAPPAEVRRVITPQAAAIAFAPDP</sequence>
<evidence type="ECO:0000256" key="2">
    <source>
        <dbReference type="ARBA" id="ARBA00022676"/>
    </source>
</evidence>
<name>A0A6I4TG64_9SPHN</name>
<keyword evidence="3 5" id="KW-0808">Transferase</keyword>
<dbReference type="RefSeq" id="WP_160611553.1">
    <property type="nucleotide sequence ID" value="NZ_WTZA01000002.1"/>
</dbReference>
<evidence type="ECO:0000313" key="6">
    <source>
        <dbReference type="Proteomes" id="UP000439522"/>
    </source>
</evidence>
<evidence type="ECO:0000256" key="3">
    <source>
        <dbReference type="ARBA" id="ARBA00022679"/>
    </source>
</evidence>
<dbReference type="Proteomes" id="UP000439522">
    <property type="component" value="Unassembled WGS sequence"/>
</dbReference>
<dbReference type="OrthoDB" id="9771846at2"/>
<dbReference type="InterPro" id="IPR001173">
    <property type="entry name" value="Glyco_trans_2-like"/>
</dbReference>
<dbReference type="PANTHER" id="PTHR43179:SF12">
    <property type="entry name" value="GALACTOFURANOSYLTRANSFERASE GLFT2"/>
    <property type="match status" value="1"/>
</dbReference>
<dbReference type="PANTHER" id="PTHR43179">
    <property type="entry name" value="RHAMNOSYLTRANSFERASE WBBL"/>
    <property type="match status" value="1"/>
</dbReference>
<comment type="caution">
    <text evidence="5">The sequence shown here is derived from an EMBL/GenBank/DDBJ whole genome shotgun (WGS) entry which is preliminary data.</text>
</comment>
<dbReference type="GO" id="GO:0016757">
    <property type="term" value="F:glycosyltransferase activity"/>
    <property type="evidence" value="ECO:0007669"/>
    <property type="project" value="UniProtKB-KW"/>
</dbReference>
<evidence type="ECO:0000313" key="5">
    <source>
        <dbReference type="EMBL" id="MXO75654.1"/>
    </source>
</evidence>
<protein>
    <submittedName>
        <fullName evidence="5">Glycosyltransferase</fullName>
    </submittedName>
</protein>
<dbReference type="SUPFAM" id="SSF53448">
    <property type="entry name" value="Nucleotide-diphospho-sugar transferases"/>
    <property type="match status" value="1"/>
</dbReference>
<reference evidence="5 6" key="1">
    <citation type="submission" date="2019-12" db="EMBL/GenBank/DDBJ databases">
        <title>Genomic-based taxomic classification of the family Erythrobacteraceae.</title>
        <authorList>
            <person name="Xu L."/>
        </authorList>
    </citation>
    <scope>NUCLEOTIDE SEQUENCE [LARGE SCALE GENOMIC DNA]</scope>
    <source>
        <strain evidence="5 6">100921-2</strain>
    </source>
</reference>
<gene>
    <name evidence="5" type="ORF">GRI40_10540</name>
</gene>
<evidence type="ECO:0000256" key="1">
    <source>
        <dbReference type="ARBA" id="ARBA00006739"/>
    </source>
</evidence>
<dbReference type="Pfam" id="PF00535">
    <property type="entry name" value="Glycos_transf_2"/>
    <property type="match status" value="1"/>
</dbReference>
<feature type="domain" description="Glycosyltransferase 2-like" evidence="4">
    <location>
        <begin position="18"/>
        <end position="140"/>
    </location>
</feature>
<comment type="similarity">
    <text evidence="1">Belongs to the glycosyltransferase 2 family.</text>
</comment>
<keyword evidence="6" id="KW-1185">Reference proteome</keyword>
<evidence type="ECO:0000259" key="4">
    <source>
        <dbReference type="Pfam" id="PF00535"/>
    </source>
</evidence>
<accession>A0A6I4TG64</accession>
<proteinExistence type="inferred from homology"/>